<organism evidence="2 3">
    <name type="scientific">Rhizopus oryzae</name>
    <name type="common">Mucormycosis agent</name>
    <name type="synonym">Rhizopus arrhizus var. delemar</name>
    <dbReference type="NCBI Taxonomy" id="64495"/>
    <lineage>
        <taxon>Eukaryota</taxon>
        <taxon>Fungi</taxon>
        <taxon>Fungi incertae sedis</taxon>
        <taxon>Mucoromycota</taxon>
        <taxon>Mucoromycotina</taxon>
        <taxon>Mucoromycetes</taxon>
        <taxon>Mucorales</taxon>
        <taxon>Mucorineae</taxon>
        <taxon>Rhizopodaceae</taxon>
        <taxon>Rhizopus</taxon>
    </lineage>
</organism>
<feature type="compositionally biased region" description="Basic and acidic residues" evidence="1">
    <location>
        <begin position="385"/>
        <end position="397"/>
    </location>
</feature>
<dbReference type="AlphaFoldDB" id="A0A9P7BX99"/>
<reference evidence="2" key="1">
    <citation type="journal article" date="2020" name="Microb. Genom.">
        <title>Genetic diversity of clinical and environmental Mucorales isolates obtained from an investigation of mucormycosis cases among solid organ transplant recipients.</title>
        <authorList>
            <person name="Nguyen M.H."/>
            <person name="Kaul D."/>
            <person name="Muto C."/>
            <person name="Cheng S.J."/>
            <person name="Richter R.A."/>
            <person name="Bruno V.M."/>
            <person name="Liu G."/>
            <person name="Beyhan S."/>
            <person name="Sundermann A.J."/>
            <person name="Mounaud S."/>
            <person name="Pasculle A.W."/>
            <person name="Nierman W.C."/>
            <person name="Driscoll E."/>
            <person name="Cumbie R."/>
            <person name="Clancy C.J."/>
            <person name="Dupont C.L."/>
        </authorList>
    </citation>
    <scope>NUCLEOTIDE SEQUENCE</scope>
    <source>
        <strain evidence="2">GL11</strain>
    </source>
</reference>
<proteinExistence type="predicted"/>
<dbReference type="Proteomes" id="UP000716291">
    <property type="component" value="Unassembled WGS sequence"/>
</dbReference>
<gene>
    <name evidence="2" type="ORF">G6F64_001443</name>
</gene>
<protein>
    <submittedName>
        <fullName evidence="2">Uncharacterized protein</fullName>
    </submittedName>
</protein>
<evidence type="ECO:0000313" key="3">
    <source>
        <dbReference type="Proteomes" id="UP000716291"/>
    </source>
</evidence>
<feature type="region of interest" description="Disordered" evidence="1">
    <location>
        <begin position="371"/>
        <end position="412"/>
    </location>
</feature>
<sequence>MTLTIDDVVTHYILSSHPRNYAIVDIKNKKTNKLQYIKIRHRLSKFYAVSLVHPITFEMMAEVHAKSATDKVKHIILHYENEQDTQVELRDTSKIGFEWSFAWEGERYRWVRESRMSNNLECRAIRKTGDICVAQYLSRTLKDEYFGIVSLLGYNMLRCELSQSKELELLLLVSLITLLDKSDDGGWKRDPISKGVQDDIAVLPSAGGRLQEKKQKMERTNEQKLQLMLDKDVRRSQKQMQADHKKHPSSVGNSPAQTPKKGSPLPTPTVSANSLKQAKRKSALYFNNEHSPPITPSNSSNNGAGTLSALFSSLANLKQQQQQEVGIKHKQVLSPSVIDKLKDTAYDHQHTFPYYSYSQFARMTSEFSNMSIQQSSKGDNPPPLHVKDIQWNPERKQTSSQRASSTKTSLIDNKRDQLVSDEYLAYKQQKKDYSNLKHTAHPYGNRYSTSEYHTEYHGNYYNF</sequence>
<evidence type="ECO:0000313" key="2">
    <source>
        <dbReference type="EMBL" id="KAG1314468.1"/>
    </source>
</evidence>
<name>A0A9P7BX99_RHIOR</name>
<evidence type="ECO:0000256" key="1">
    <source>
        <dbReference type="SAM" id="MobiDB-lite"/>
    </source>
</evidence>
<feature type="region of interest" description="Disordered" evidence="1">
    <location>
        <begin position="233"/>
        <end position="278"/>
    </location>
</feature>
<dbReference type="EMBL" id="JAANQT010000109">
    <property type="protein sequence ID" value="KAG1314468.1"/>
    <property type="molecule type" value="Genomic_DNA"/>
</dbReference>
<comment type="caution">
    <text evidence="2">The sequence shown here is derived from an EMBL/GenBank/DDBJ whole genome shotgun (WGS) entry which is preliminary data.</text>
</comment>
<keyword evidence="3" id="KW-1185">Reference proteome</keyword>
<feature type="compositionally biased region" description="Polar residues" evidence="1">
    <location>
        <begin position="398"/>
        <end position="411"/>
    </location>
</feature>
<accession>A0A9P7BX99</accession>